<dbReference type="EC" id="2.7.3.9" evidence="6"/>
<name>A0ABW0GLW4_9MICO</name>
<evidence type="ECO:0000313" key="19">
    <source>
        <dbReference type="EMBL" id="MFC5380130.1"/>
    </source>
</evidence>
<dbReference type="Gene3D" id="3.20.20.60">
    <property type="entry name" value="Phosphoenolpyruvate-binding domains"/>
    <property type="match status" value="1"/>
</dbReference>
<sequence>MTAPPGGDPRAPRTDRVGLVVVSHSRPLAEAAVALALEMVHEDPPAVAVAAGTPDGGTGTDATAVLEAVEQVGGPAGVLVVMDLGSAVLSAELALELGGDLGFEVRLSAAPFVEGVVAAVVQAAGGATLEEVAADAALAGGAKAEHLGGTADHSPAPDATTDDEVAREVTVVNPHGLHARPAAALVQLVRRLDADVRLHDVTSGRGPVAARSLVGIQQLGAVRGHVVRVTASGPGAAAAVDQVVAAVEAGFGEGTEAATAPPAPAVGPAPSPTSAQERPGDVRGTPAAPGRGWGRAWYLEDTLPPLPDGPAGTPEHERERLESALAGAVDELRAPHGTGGRAPDDADDPYAAILATHLLLLEDDSLLAPARDDVDAGSAAEVAWQRAVDRVAADLEALDDEYLAARAADVRAVGRAVRRRLQGAGRGTTSRPGVLLARDVTPDDVRALDPAEVTAVVTAEGSPTSHATLLARAAGLPLVVAAGPAVLEVPTGTTVAVDGDDGSLLVSPAADLLGRWEAERAERTRTAEEARRRAEGPAVTGDGVHVEVAANAAGEHDARTAAAHGADGIGLLRTELLFGGRDSPPDEEEQVAAYLAVAAAVGVRRVVVRTLDVGGDKPVPYADQPVEANPFLGLRGLRLQLARPDLLATQLRAVVRAAAETPLGVMFPMVGTVEELSRAREALHDAARALGMSDLPTGLEVGVMVEVPALALRSRHLRGLVDFVSIGTNDLTQYALAAERGNPHVASLADGLDPAVLALVAATCEGVGPEVRVAVCGELAGDPAAVPVLVGLGVRELSVGPRSVPAVKDRVRELDAAAARDLARRCLEAPGPAEVRALSPAGRATPRPRPAGTP</sequence>
<dbReference type="NCBIfam" id="TIGR01003">
    <property type="entry name" value="PTS_HPr_family"/>
    <property type="match status" value="1"/>
</dbReference>
<dbReference type="RefSeq" id="WP_340266979.1">
    <property type="nucleotide sequence ID" value="NZ_JBBEOG010000001.1"/>
</dbReference>
<dbReference type="Gene3D" id="3.50.30.10">
    <property type="entry name" value="Phosphohistidine domain"/>
    <property type="match status" value="1"/>
</dbReference>
<dbReference type="Pfam" id="PF05524">
    <property type="entry name" value="PEP-utilisers_N"/>
    <property type="match status" value="1"/>
</dbReference>
<reference evidence="20" key="1">
    <citation type="journal article" date="2019" name="Int. J. Syst. Evol. Microbiol.">
        <title>The Global Catalogue of Microorganisms (GCM) 10K type strain sequencing project: providing services to taxonomists for standard genome sequencing and annotation.</title>
        <authorList>
            <consortium name="The Broad Institute Genomics Platform"/>
            <consortium name="The Broad Institute Genome Sequencing Center for Infectious Disease"/>
            <person name="Wu L."/>
            <person name="Ma J."/>
        </authorList>
    </citation>
    <scope>NUCLEOTIDE SEQUENCE [LARGE SCALE GENOMIC DNA]</scope>
    <source>
        <strain evidence="20">CCUG 43114</strain>
    </source>
</reference>
<dbReference type="Pfam" id="PF02896">
    <property type="entry name" value="PEP-utilizers_C"/>
    <property type="match status" value="1"/>
</dbReference>
<feature type="domain" description="PTS EIIA type-4" evidence="17">
    <location>
        <begin position="16"/>
        <end position="145"/>
    </location>
</feature>
<comment type="function">
    <text evidence="3">General (non sugar-specific) component of the phosphoenolpyruvate-dependent sugar phosphotransferase system (sugar PTS). This major carbohydrate active-transport system catalyzes the phosphorylation of incoming sugar substrates concomitantly with their translocation across the cell membrane. The phosphoryl group from phosphoenolpyruvate (PEP) is transferred to the phosphoryl carrier protein HPr by enzyme I. Phospho-HPr then transfers it to the PTS EIIA domain.</text>
</comment>
<evidence type="ECO:0000259" key="18">
    <source>
        <dbReference type="PROSITE" id="PS51350"/>
    </source>
</evidence>
<dbReference type="InterPro" id="IPR000121">
    <property type="entry name" value="PEP_util_C"/>
</dbReference>
<dbReference type="InterPro" id="IPR004701">
    <property type="entry name" value="PTS_EIIA_man-typ"/>
</dbReference>
<dbReference type="SUPFAM" id="SSF47831">
    <property type="entry name" value="Enzyme I of the PEP:sugar phosphotransferase system HPr-binding (sub)domain"/>
    <property type="match status" value="1"/>
</dbReference>
<feature type="compositionally biased region" description="Pro residues" evidence="16">
    <location>
        <begin position="261"/>
        <end position="271"/>
    </location>
</feature>
<comment type="cofactor">
    <cofactor evidence="2">
        <name>Mg(2+)</name>
        <dbReference type="ChEBI" id="CHEBI:18420"/>
    </cofactor>
</comment>
<keyword evidence="11 19" id="KW-0808">Transferase</keyword>
<dbReference type="PRINTS" id="PR00107">
    <property type="entry name" value="PHOSPHOCPHPR"/>
</dbReference>
<dbReference type="Proteomes" id="UP001596122">
    <property type="component" value="Unassembled WGS sequence"/>
</dbReference>
<dbReference type="CDD" id="cd00367">
    <property type="entry name" value="PTS-HPr_like"/>
    <property type="match status" value="1"/>
</dbReference>
<evidence type="ECO:0000256" key="15">
    <source>
        <dbReference type="ARBA" id="ARBA00022842"/>
    </source>
</evidence>
<dbReference type="InterPro" id="IPR001020">
    <property type="entry name" value="PTS_HPr_His_P_site"/>
</dbReference>
<dbReference type="Pfam" id="PF00381">
    <property type="entry name" value="PTS-HPr"/>
    <property type="match status" value="1"/>
</dbReference>
<dbReference type="EMBL" id="JBHSLD010000006">
    <property type="protein sequence ID" value="MFC5380130.1"/>
    <property type="molecule type" value="Genomic_DNA"/>
</dbReference>
<dbReference type="PROSITE" id="PS51350">
    <property type="entry name" value="PTS_HPR_DOM"/>
    <property type="match status" value="1"/>
</dbReference>
<evidence type="ECO:0000256" key="7">
    <source>
        <dbReference type="ARBA" id="ARBA00020422"/>
    </source>
</evidence>
<comment type="similarity">
    <text evidence="5">Belongs to the PEP-utilizing enzyme family.</text>
</comment>
<dbReference type="Pfam" id="PF00391">
    <property type="entry name" value="PEP-utilizers"/>
    <property type="match status" value="1"/>
</dbReference>
<keyword evidence="12" id="KW-0598">Phosphotransferase system</keyword>
<dbReference type="InterPro" id="IPR015813">
    <property type="entry name" value="Pyrv/PenolPyrv_kinase-like_dom"/>
</dbReference>
<dbReference type="PANTHER" id="PTHR46244">
    <property type="entry name" value="PHOSPHOENOLPYRUVATE-PROTEIN PHOSPHOTRANSFERASE"/>
    <property type="match status" value="1"/>
</dbReference>
<evidence type="ECO:0000256" key="1">
    <source>
        <dbReference type="ARBA" id="ARBA00000683"/>
    </source>
</evidence>
<dbReference type="PROSITE" id="PS00742">
    <property type="entry name" value="PEP_ENZYMES_2"/>
    <property type="match status" value="1"/>
</dbReference>
<dbReference type="Gene3D" id="1.10.274.10">
    <property type="entry name" value="PtsI, HPr-binding domain"/>
    <property type="match status" value="1"/>
</dbReference>
<dbReference type="SUPFAM" id="SSF55594">
    <property type="entry name" value="HPr-like"/>
    <property type="match status" value="1"/>
</dbReference>
<evidence type="ECO:0000256" key="2">
    <source>
        <dbReference type="ARBA" id="ARBA00001946"/>
    </source>
</evidence>
<evidence type="ECO:0000259" key="17">
    <source>
        <dbReference type="PROSITE" id="PS51096"/>
    </source>
</evidence>
<evidence type="ECO:0000256" key="5">
    <source>
        <dbReference type="ARBA" id="ARBA00007837"/>
    </source>
</evidence>
<gene>
    <name evidence="19" type="primary">ptsP</name>
    <name evidence="19" type="ORF">ACFPJ6_04960</name>
</gene>
<dbReference type="InterPro" id="IPR040442">
    <property type="entry name" value="Pyrv_kinase-like_dom_sf"/>
</dbReference>
<evidence type="ECO:0000256" key="12">
    <source>
        <dbReference type="ARBA" id="ARBA00022683"/>
    </source>
</evidence>
<dbReference type="PRINTS" id="PR01736">
    <property type="entry name" value="PHPHTRNFRASE"/>
</dbReference>
<evidence type="ECO:0000256" key="16">
    <source>
        <dbReference type="SAM" id="MobiDB-lite"/>
    </source>
</evidence>
<comment type="catalytic activity">
    <reaction evidence="1">
        <text>L-histidyl-[protein] + phosphoenolpyruvate = N(pros)-phospho-L-histidyl-[protein] + pyruvate</text>
        <dbReference type="Rhea" id="RHEA:23880"/>
        <dbReference type="Rhea" id="RHEA-COMP:9745"/>
        <dbReference type="Rhea" id="RHEA-COMP:9746"/>
        <dbReference type="ChEBI" id="CHEBI:15361"/>
        <dbReference type="ChEBI" id="CHEBI:29979"/>
        <dbReference type="ChEBI" id="CHEBI:58702"/>
        <dbReference type="ChEBI" id="CHEBI:64837"/>
        <dbReference type="EC" id="2.7.3.9"/>
    </reaction>
</comment>
<evidence type="ECO:0000256" key="11">
    <source>
        <dbReference type="ARBA" id="ARBA00022679"/>
    </source>
</evidence>
<dbReference type="Gene3D" id="3.40.50.510">
    <property type="entry name" value="Phosphotransferase system, mannose-type IIA component"/>
    <property type="match status" value="1"/>
</dbReference>
<dbReference type="PROSITE" id="PS51096">
    <property type="entry name" value="PTS_EIIA_TYPE_4"/>
    <property type="match status" value="1"/>
</dbReference>
<dbReference type="SUPFAM" id="SSF52009">
    <property type="entry name" value="Phosphohistidine domain"/>
    <property type="match status" value="1"/>
</dbReference>
<dbReference type="InterPro" id="IPR035895">
    <property type="entry name" value="HPr-like_sf"/>
</dbReference>
<accession>A0ABW0GLW4</accession>
<proteinExistence type="inferred from homology"/>
<dbReference type="InterPro" id="IPR036662">
    <property type="entry name" value="PTS_EIIA_man-typ_sf"/>
</dbReference>
<evidence type="ECO:0000256" key="10">
    <source>
        <dbReference type="ARBA" id="ARBA00022597"/>
    </source>
</evidence>
<dbReference type="SUPFAM" id="SSF51621">
    <property type="entry name" value="Phosphoenolpyruvate/pyruvate domain"/>
    <property type="match status" value="1"/>
</dbReference>
<evidence type="ECO:0000256" key="4">
    <source>
        <dbReference type="ARBA" id="ARBA00004496"/>
    </source>
</evidence>
<evidence type="ECO:0000256" key="13">
    <source>
        <dbReference type="ARBA" id="ARBA00022723"/>
    </source>
</evidence>
<keyword evidence="9" id="KW-0963">Cytoplasm</keyword>
<evidence type="ECO:0000313" key="20">
    <source>
        <dbReference type="Proteomes" id="UP001596122"/>
    </source>
</evidence>
<dbReference type="InterPro" id="IPR000032">
    <property type="entry name" value="HPr-like"/>
</dbReference>
<keyword evidence="15" id="KW-0460">Magnesium</keyword>
<evidence type="ECO:0000256" key="6">
    <source>
        <dbReference type="ARBA" id="ARBA00012232"/>
    </source>
</evidence>
<dbReference type="SUPFAM" id="SSF53062">
    <property type="entry name" value="PTS system fructose IIA component-like"/>
    <property type="match status" value="1"/>
</dbReference>
<feature type="region of interest" description="Disordered" evidence="16">
    <location>
        <begin position="255"/>
        <end position="293"/>
    </location>
</feature>
<protein>
    <recommendedName>
        <fullName evidence="7">Phosphocarrier protein HPr</fullName>
        <ecNumber evidence="6">2.7.3.9</ecNumber>
    </recommendedName>
</protein>
<comment type="caution">
    <text evidence="19">The sequence shown here is derived from an EMBL/GenBank/DDBJ whole genome shotgun (WGS) entry which is preliminary data.</text>
</comment>
<keyword evidence="10" id="KW-0762">Sugar transport</keyword>
<organism evidence="19 20">
    <name type="scientific">Aquipuribacter nitratireducens</name>
    <dbReference type="NCBI Taxonomy" id="650104"/>
    <lineage>
        <taxon>Bacteria</taxon>
        <taxon>Bacillati</taxon>
        <taxon>Actinomycetota</taxon>
        <taxon>Actinomycetes</taxon>
        <taxon>Micrococcales</taxon>
        <taxon>Intrasporangiaceae</taxon>
        <taxon>Aquipuribacter</taxon>
    </lineage>
</organism>
<feature type="region of interest" description="Disordered" evidence="16">
    <location>
        <begin position="834"/>
        <end position="854"/>
    </location>
</feature>
<evidence type="ECO:0000256" key="9">
    <source>
        <dbReference type="ARBA" id="ARBA00022490"/>
    </source>
</evidence>
<evidence type="ECO:0000256" key="14">
    <source>
        <dbReference type="ARBA" id="ARBA00022777"/>
    </source>
</evidence>
<dbReference type="PANTHER" id="PTHR46244:SF6">
    <property type="entry name" value="PHOSPHOENOLPYRUVATE-PROTEIN PHOSPHOTRANSFERASE"/>
    <property type="match status" value="1"/>
</dbReference>
<dbReference type="GO" id="GO:0008965">
    <property type="term" value="F:phosphoenolpyruvate-protein phosphotransferase activity"/>
    <property type="evidence" value="ECO:0007669"/>
    <property type="project" value="UniProtKB-EC"/>
</dbReference>
<dbReference type="InterPro" id="IPR036637">
    <property type="entry name" value="Phosphohistidine_dom_sf"/>
</dbReference>
<keyword evidence="13" id="KW-0479">Metal-binding</keyword>
<comment type="subcellular location">
    <subcellularLocation>
        <location evidence="4">Cytoplasm</location>
    </subcellularLocation>
</comment>
<dbReference type="InterPro" id="IPR008731">
    <property type="entry name" value="PTS_EIN"/>
</dbReference>
<feature type="domain" description="HPr" evidence="18">
    <location>
        <begin position="164"/>
        <end position="254"/>
    </location>
</feature>
<dbReference type="InterPro" id="IPR023151">
    <property type="entry name" value="PEP_util_CS"/>
</dbReference>
<dbReference type="Gene3D" id="3.30.1340.10">
    <property type="entry name" value="HPr-like"/>
    <property type="match status" value="1"/>
</dbReference>
<dbReference type="NCBIfam" id="TIGR01417">
    <property type="entry name" value="PTS_I_fam"/>
    <property type="match status" value="1"/>
</dbReference>
<dbReference type="InterPro" id="IPR036618">
    <property type="entry name" value="PtsI_HPr-bd_sf"/>
</dbReference>
<evidence type="ECO:0000256" key="8">
    <source>
        <dbReference type="ARBA" id="ARBA00022448"/>
    </source>
</evidence>
<keyword evidence="20" id="KW-1185">Reference proteome</keyword>
<dbReference type="InterPro" id="IPR050499">
    <property type="entry name" value="PEP-utilizing_PTS_enzyme"/>
</dbReference>
<keyword evidence="8" id="KW-0813">Transport</keyword>
<evidence type="ECO:0000256" key="3">
    <source>
        <dbReference type="ARBA" id="ARBA00003681"/>
    </source>
</evidence>
<dbReference type="InterPro" id="IPR006318">
    <property type="entry name" value="PTS_EI-like"/>
</dbReference>
<dbReference type="Pfam" id="PF03610">
    <property type="entry name" value="EIIA-man"/>
    <property type="match status" value="1"/>
</dbReference>
<keyword evidence="14" id="KW-0418">Kinase</keyword>
<dbReference type="PROSITE" id="PS00369">
    <property type="entry name" value="PTS_HPR_HIS"/>
    <property type="match status" value="1"/>
</dbReference>
<dbReference type="InterPro" id="IPR008279">
    <property type="entry name" value="PEP-util_enz_mobile_dom"/>
</dbReference>